<organism evidence="2 3">
    <name type="scientific">Candidatus Fervidibacter sacchari</name>
    <dbReference type="NCBI Taxonomy" id="1448929"/>
    <lineage>
        <taxon>Bacteria</taxon>
        <taxon>Candidatus Fervidibacterota</taxon>
        <taxon>Candidatus Fervidibacter</taxon>
    </lineage>
</organism>
<keyword evidence="3" id="KW-1185">Reference proteome</keyword>
<comment type="caution">
    <text evidence="2">The sequence shown here is derived from an EMBL/GenBank/DDBJ whole genome shotgun (WGS) entry which is preliminary data.</text>
</comment>
<reference evidence="2 3" key="1">
    <citation type="submission" date="2022-08" db="EMBL/GenBank/DDBJ databases">
        <title>Bacterial and archaeal communities from various locations to study Microbial Dark Matter (Phase II).</title>
        <authorList>
            <person name="Stepanauskas R."/>
        </authorList>
    </citation>
    <scope>NUCLEOTIDE SEQUENCE [LARGE SCALE GENOMIC DNA]</scope>
    <source>
        <strain evidence="2 3">PD1</strain>
    </source>
</reference>
<proteinExistence type="predicted"/>
<dbReference type="EMBL" id="JANUCP010000004">
    <property type="protein sequence ID" value="MCS3920004.1"/>
    <property type="molecule type" value="Genomic_DNA"/>
</dbReference>
<dbReference type="PANTHER" id="PTHR34107">
    <property type="entry name" value="SLL0198 PROTEIN-RELATED"/>
    <property type="match status" value="1"/>
</dbReference>
<keyword evidence="2" id="KW-0378">Hydrolase</keyword>
<dbReference type="SUPFAM" id="SSF52980">
    <property type="entry name" value="Restriction endonuclease-like"/>
    <property type="match status" value="1"/>
</dbReference>
<protein>
    <submittedName>
        <fullName evidence="2">Uma2 family endonuclease</fullName>
    </submittedName>
</protein>
<sequence>MARSVALSEVREERKLLLPQPLRPLTFKEFVRLFDEDDDVELVDGMVVQRVAAKDIHEDLFRWLFVLLTDYAEAKGLGIVRGSRTAVKITEHRGRLPDIVFVRKENASIVQEEGIIGTPDLVVEIWSPGERPSDMLAKEADYRSIGVPEIWLVDLQRKQVRVLKKGREGYEEKVMRKGVLRSEVVEGFWVNVEWLFKRPLPNVIEALQKVLGKQI</sequence>
<dbReference type="RefSeq" id="WP_259097044.1">
    <property type="nucleotide sequence ID" value="NZ_CP130454.1"/>
</dbReference>
<dbReference type="Gene3D" id="3.90.1570.10">
    <property type="entry name" value="tt1808, chain A"/>
    <property type="match status" value="1"/>
</dbReference>
<gene>
    <name evidence="2" type="ORF">M2350_002421</name>
</gene>
<evidence type="ECO:0000259" key="1">
    <source>
        <dbReference type="Pfam" id="PF05685"/>
    </source>
</evidence>
<dbReference type="Proteomes" id="UP001204798">
    <property type="component" value="Unassembled WGS sequence"/>
</dbReference>
<evidence type="ECO:0000313" key="3">
    <source>
        <dbReference type="Proteomes" id="UP001204798"/>
    </source>
</evidence>
<dbReference type="GO" id="GO:0004519">
    <property type="term" value="F:endonuclease activity"/>
    <property type="evidence" value="ECO:0007669"/>
    <property type="project" value="UniProtKB-KW"/>
</dbReference>
<dbReference type="InterPro" id="IPR011335">
    <property type="entry name" value="Restrct_endonuc-II-like"/>
</dbReference>
<dbReference type="InterPro" id="IPR008538">
    <property type="entry name" value="Uma2"/>
</dbReference>
<feature type="domain" description="Putative restriction endonuclease" evidence="1">
    <location>
        <begin position="28"/>
        <end position="193"/>
    </location>
</feature>
<name>A0ABT2EQM4_9BACT</name>
<dbReference type="InterPro" id="IPR012296">
    <property type="entry name" value="Nuclease_put_TT1808"/>
</dbReference>
<accession>A0ABT2EQM4</accession>
<keyword evidence="2" id="KW-0255">Endonuclease</keyword>
<dbReference type="CDD" id="cd06260">
    <property type="entry name" value="DUF820-like"/>
    <property type="match status" value="1"/>
</dbReference>
<keyword evidence="2" id="KW-0540">Nuclease</keyword>
<dbReference type="PANTHER" id="PTHR34107:SF4">
    <property type="entry name" value="SLL1222 PROTEIN"/>
    <property type="match status" value="1"/>
</dbReference>
<evidence type="ECO:0000313" key="2">
    <source>
        <dbReference type="EMBL" id="MCS3920004.1"/>
    </source>
</evidence>
<dbReference type="Pfam" id="PF05685">
    <property type="entry name" value="Uma2"/>
    <property type="match status" value="1"/>
</dbReference>